<accession>A0ABW4FK89</accession>
<dbReference type="RefSeq" id="WP_343987893.1">
    <property type="nucleotide sequence ID" value="NZ_BAAAJG010000029.1"/>
</dbReference>
<evidence type="ECO:0000313" key="3">
    <source>
        <dbReference type="Proteomes" id="UP001597145"/>
    </source>
</evidence>
<dbReference type="Proteomes" id="UP001597145">
    <property type="component" value="Unassembled WGS sequence"/>
</dbReference>
<gene>
    <name evidence="2" type="ORF">ACFSCY_13870</name>
</gene>
<feature type="region of interest" description="Disordered" evidence="1">
    <location>
        <begin position="56"/>
        <end position="84"/>
    </location>
</feature>
<feature type="compositionally biased region" description="Low complexity" evidence="1">
    <location>
        <begin position="74"/>
        <end position="84"/>
    </location>
</feature>
<comment type="caution">
    <text evidence="2">The sequence shown here is derived from an EMBL/GenBank/DDBJ whole genome shotgun (WGS) entry which is preliminary data.</text>
</comment>
<sequence>MITFEDWLVTQTAAPRPRSTLAQLMLDGRFAEVDLGARTTRDALRDLLDAFERDADGQWVRSTPLPPRRGTGGATARPRTRPAA</sequence>
<evidence type="ECO:0000256" key="1">
    <source>
        <dbReference type="SAM" id="MobiDB-lite"/>
    </source>
</evidence>
<keyword evidence="3" id="KW-1185">Reference proteome</keyword>
<reference evidence="3" key="1">
    <citation type="journal article" date="2019" name="Int. J. Syst. Evol. Microbiol.">
        <title>The Global Catalogue of Microorganisms (GCM) 10K type strain sequencing project: providing services to taxonomists for standard genome sequencing and annotation.</title>
        <authorList>
            <consortium name="The Broad Institute Genomics Platform"/>
            <consortium name="The Broad Institute Genome Sequencing Center for Infectious Disease"/>
            <person name="Wu L."/>
            <person name="Ma J."/>
        </authorList>
    </citation>
    <scope>NUCLEOTIDE SEQUENCE [LARGE SCALE GENOMIC DNA]</scope>
    <source>
        <strain evidence="3">JCM 12165</strain>
    </source>
</reference>
<protein>
    <submittedName>
        <fullName evidence="2">Uncharacterized protein</fullName>
    </submittedName>
</protein>
<name>A0ABW4FK89_9PSEU</name>
<organism evidence="2 3">
    <name type="scientific">Pseudonocardia aurantiaca</name>
    <dbReference type="NCBI Taxonomy" id="75290"/>
    <lineage>
        <taxon>Bacteria</taxon>
        <taxon>Bacillati</taxon>
        <taxon>Actinomycetota</taxon>
        <taxon>Actinomycetes</taxon>
        <taxon>Pseudonocardiales</taxon>
        <taxon>Pseudonocardiaceae</taxon>
        <taxon>Pseudonocardia</taxon>
    </lineage>
</organism>
<dbReference type="EMBL" id="JBHUCP010000008">
    <property type="protein sequence ID" value="MFD1530532.1"/>
    <property type="molecule type" value="Genomic_DNA"/>
</dbReference>
<evidence type="ECO:0000313" key="2">
    <source>
        <dbReference type="EMBL" id="MFD1530532.1"/>
    </source>
</evidence>
<proteinExistence type="predicted"/>